<dbReference type="EMBL" id="JAZAVJ010000158">
    <property type="protein sequence ID" value="KAK7409236.1"/>
    <property type="molecule type" value="Genomic_DNA"/>
</dbReference>
<name>A0ABR1GUQ4_9HYPO</name>
<organism evidence="1 2">
    <name type="scientific">Neonectria punicea</name>
    <dbReference type="NCBI Taxonomy" id="979145"/>
    <lineage>
        <taxon>Eukaryota</taxon>
        <taxon>Fungi</taxon>
        <taxon>Dikarya</taxon>
        <taxon>Ascomycota</taxon>
        <taxon>Pezizomycotina</taxon>
        <taxon>Sordariomycetes</taxon>
        <taxon>Hypocreomycetidae</taxon>
        <taxon>Hypocreales</taxon>
        <taxon>Nectriaceae</taxon>
        <taxon>Neonectria</taxon>
    </lineage>
</organism>
<reference evidence="1 2" key="1">
    <citation type="journal article" date="2025" name="Microbiol. Resour. Announc.">
        <title>Draft genome sequences for Neonectria magnoliae and Neonectria punicea, canker pathogens of Liriodendron tulipifera and Acer saccharum in West Virginia.</title>
        <authorList>
            <person name="Petronek H.M."/>
            <person name="Kasson M.T."/>
            <person name="Metheny A.M."/>
            <person name="Stauder C.M."/>
            <person name="Lovett B."/>
            <person name="Lynch S.C."/>
            <person name="Garnas J.R."/>
            <person name="Kasson L.R."/>
            <person name="Stajich J.E."/>
        </authorList>
    </citation>
    <scope>NUCLEOTIDE SEQUENCE [LARGE SCALE GENOMIC DNA]</scope>
    <source>
        <strain evidence="1 2">NRRL 64653</strain>
    </source>
</reference>
<sequence>MAAQHSSRSKPLEHQRYLTLAEHHYELAVRDATVNLASLTWDNAQPMYASMEATRLIDSYKTTFGTEAEPIAYNGGKIQDVMGWLYRMDTEFIAQLETGKPIPLILLAYFAVLLKSLESFWFMEGWAKHLLREVNELLGPQHKRWLAWPTSQILN</sequence>
<dbReference type="PANTHER" id="PTHR47784">
    <property type="entry name" value="STEROL UPTAKE CONTROL PROTEIN 2"/>
    <property type="match status" value="1"/>
</dbReference>
<dbReference type="Proteomes" id="UP001498476">
    <property type="component" value="Unassembled WGS sequence"/>
</dbReference>
<protein>
    <submittedName>
        <fullName evidence="1">Uncharacterized protein</fullName>
    </submittedName>
</protein>
<accession>A0ABR1GUQ4</accession>
<dbReference type="InterPro" id="IPR053157">
    <property type="entry name" value="Sterol_Uptake_Regulator"/>
</dbReference>
<proteinExistence type="predicted"/>
<gene>
    <name evidence="1" type="ORF">QQX98_008612</name>
</gene>
<evidence type="ECO:0000313" key="1">
    <source>
        <dbReference type="EMBL" id="KAK7409236.1"/>
    </source>
</evidence>
<dbReference type="PANTHER" id="PTHR47784:SF5">
    <property type="entry name" value="STEROL UPTAKE CONTROL PROTEIN 2"/>
    <property type="match status" value="1"/>
</dbReference>
<evidence type="ECO:0000313" key="2">
    <source>
        <dbReference type="Proteomes" id="UP001498476"/>
    </source>
</evidence>
<keyword evidence="2" id="KW-1185">Reference proteome</keyword>
<comment type="caution">
    <text evidence="1">The sequence shown here is derived from an EMBL/GenBank/DDBJ whole genome shotgun (WGS) entry which is preliminary data.</text>
</comment>